<dbReference type="EMBL" id="KX753679">
    <property type="protein sequence ID" value="ARS43362.1"/>
    <property type="molecule type" value="Genomic_DNA"/>
</dbReference>
<geneLocation type="plasmid" evidence="1">
    <name>pRCADGH-2</name>
</geneLocation>
<reference evidence="1" key="1">
    <citation type="submission" date="2016-08" db="EMBL/GenBank/DDBJ databases">
        <title>Molecular Characterization of plasmids with Antimicrobial Resistant Genes and Type IV Secretion System in Duck Isolate of Pasteurella multocida.</title>
        <authorList>
            <person name="Zhu D.-K."/>
            <person name="Zhou W.-S."/>
            <person name="Wang M.-S."/>
            <person name="Cheng A.-C."/>
        </authorList>
    </citation>
    <scope>NUCLEOTIDE SEQUENCE</scope>
    <source>
        <strain evidence="1">RCAD0259</strain>
        <plasmid evidence="1">pRCADGH-2</plasmid>
    </source>
</reference>
<proteinExistence type="predicted"/>
<protein>
    <submittedName>
        <fullName evidence="1">Uncharacterized protein</fullName>
    </submittedName>
</protein>
<gene>
    <name evidence="1" type="ORF">pRCADGH-2_031</name>
</gene>
<dbReference type="AlphaFoldDB" id="A0A1X9ZDS8"/>
<accession>A0A1X9ZDS8</accession>
<organism evidence="1">
    <name type="scientific">Pasteurella multocida</name>
    <dbReference type="NCBI Taxonomy" id="747"/>
    <lineage>
        <taxon>Bacteria</taxon>
        <taxon>Pseudomonadati</taxon>
        <taxon>Pseudomonadota</taxon>
        <taxon>Gammaproteobacteria</taxon>
        <taxon>Pasteurellales</taxon>
        <taxon>Pasteurellaceae</taxon>
        <taxon>Pasteurella</taxon>
    </lineage>
</organism>
<keyword evidence="1" id="KW-0614">Plasmid</keyword>
<evidence type="ECO:0000313" key="1">
    <source>
        <dbReference type="EMBL" id="ARS43362.1"/>
    </source>
</evidence>
<sequence length="100" mass="11818">MCTYSLSRYAFIADGDRVEKLCKTACSFTPNFTTLKSYFRKLYTVTYARLRSLFGIRNFWAFFRAPKISYHSSVLVHNFRKFTALRITEIFVINFICIVL</sequence>
<name>A0A1X9ZDS8_PASMD</name>